<dbReference type="PANTHER" id="PTHR43877">
    <property type="entry name" value="AMINOALKYLPHOSPHONATE N-ACETYLTRANSFERASE-RELATED-RELATED"/>
    <property type="match status" value="1"/>
</dbReference>
<keyword evidence="1" id="KW-0808">Transferase</keyword>
<dbReference type="Gene3D" id="3.40.630.30">
    <property type="match status" value="1"/>
</dbReference>
<keyword evidence="2" id="KW-0012">Acyltransferase</keyword>
<gene>
    <name evidence="4" type="ORF">GCM10022210_41390</name>
</gene>
<feature type="domain" description="N-acetyltransferase" evidence="3">
    <location>
        <begin position="1"/>
        <end position="146"/>
    </location>
</feature>
<evidence type="ECO:0000256" key="1">
    <source>
        <dbReference type="ARBA" id="ARBA00022679"/>
    </source>
</evidence>
<dbReference type="Proteomes" id="UP001500742">
    <property type="component" value="Unassembled WGS sequence"/>
</dbReference>
<dbReference type="Pfam" id="PF00583">
    <property type="entry name" value="Acetyltransf_1"/>
    <property type="match status" value="1"/>
</dbReference>
<dbReference type="InterPro" id="IPR050832">
    <property type="entry name" value="Bact_Acetyltransf"/>
</dbReference>
<reference evidence="5" key="1">
    <citation type="journal article" date="2019" name="Int. J. Syst. Evol. Microbiol.">
        <title>The Global Catalogue of Microorganisms (GCM) 10K type strain sequencing project: providing services to taxonomists for standard genome sequencing and annotation.</title>
        <authorList>
            <consortium name="The Broad Institute Genomics Platform"/>
            <consortium name="The Broad Institute Genome Sequencing Center for Infectious Disease"/>
            <person name="Wu L."/>
            <person name="Ma J."/>
        </authorList>
    </citation>
    <scope>NUCLEOTIDE SEQUENCE [LARGE SCALE GENOMIC DNA]</scope>
    <source>
        <strain evidence="5">JCM 16601</strain>
    </source>
</reference>
<evidence type="ECO:0000259" key="3">
    <source>
        <dbReference type="PROSITE" id="PS51186"/>
    </source>
</evidence>
<dbReference type="SUPFAM" id="SSF55729">
    <property type="entry name" value="Acyl-CoA N-acyltransferases (Nat)"/>
    <property type="match status" value="1"/>
</dbReference>
<proteinExistence type="predicted"/>
<dbReference type="RefSeq" id="WP_259093293.1">
    <property type="nucleotide sequence ID" value="NZ_BAAAZC010000028.1"/>
</dbReference>
<dbReference type="EMBL" id="BAAAZC010000028">
    <property type="protein sequence ID" value="GAA3985020.1"/>
    <property type="molecule type" value="Genomic_DNA"/>
</dbReference>
<name>A0ABP7QNZ8_9SPHI</name>
<evidence type="ECO:0000313" key="5">
    <source>
        <dbReference type="Proteomes" id="UP001500742"/>
    </source>
</evidence>
<accession>A0ABP7QNZ8</accession>
<dbReference type="InterPro" id="IPR016181">
    <property type="entry name" value="Acyl_CoA_acyltransferase"/>
</dbReference>
<protein>
    <submittedName>
        <fullName evidence="4">GNAT family N-acetyltransferase</fullName>
    </submittedName>
</protein>
<dbReference type="PROSITE" id="PS51186">
    <property type="entry name" value="GNAT"/>
    <property type="match status" value="1"/>
</dbReference>
<evidence type="ECO:0000256" key="2">
    <source>
        <dbReference type="ARBA" id="ARBA00023315"/>
    </source>
</evidence>
<evidence type="ECO:0000313" key="4">
    <source>
        <dbReference type="EMBL" id="GAA3985020.1"/>
    </source>
</evidence>
<sequence>MKIRSAAVSDHPAISKLLAQLGYPGSESFLEENLNRMLGQPNSQVLVAELDGAVAGFIAFDFLTQMVVKGDFVRISCFAVDELARGKGVGKILEDELTKLAKEGNCDRIEVHCHSRRVDAHRFYFRQGYHESPKYLMKSLIDLQTL</sequence>
<organism evidence="4 5">
    <name type="scientific">Mucilaginibacter dorajii</name>
    <dbReference type="NCBI Taxonomy" id="692994"/>
    <lineage>
        <taxon>Bacteria</taxon>
        <taxon>Pseudomonadati</taxon>
        <taxon>Bacteroidota</taxon>
        <taxon>Sphingobacteriia</taxon>
        <taxon>Sphingobacteriales</taxon>
        <taxon>Sphingobacteriaceae</taxon>
        <taxon>Mucilaginibacter</taxon>
    </lineage>
</organism>
<comment type="caution">
    <text evidence="4">The sequence shown here is derived from an EMBL/GenBank/DDBJ whole genome shotgun (WGS) entry which is preliminary data.</text>
</comment>
<dbReference type="InterPro" id="IPR000182">
    <property type="entry name" value="GNAT_dom"/>
</dbReference>
<dbReference type="CDD" id="cd04301">
    <property type="entry name" value="NAT_SF"/>
    <property type="match status" value="1"/>
</dbReference>
<keyword evidence="5" id="KW-1185">Reference proteome</keyword>